<gene>
    <name evidence="2" type="ORF">KK060_22575</name>
</gene>
<evidence type="ECO:0000313" key="2">
    <source>
        <dbReference type="EMBL" id="MBT1706094.1"/>
    </source>
</evidence>
<organism evidence="2 3">
    <name type="scientific">Chryseosolibacter indicus</name>
    <dbReference type="NCBI Taxonomy" id="2782351"/>
    <lineage>
        <taxon>Bacteria</taxon>
        <taxon>Pseudomonadati</taxon>
        <taxon>Bacteroidota</taxon>
        <taxon>Cytophagia</taxon>
        <taxon>Cytophagales</taxon>
        <taxon>Chryseotaleaceae</taxon>
        <taxon>Chryseosolibacter</taxon>
    </lineage>
</organism>
<dbReference type="EMBL" id="JAHESD010000082">
    <property type="protein sequence ID" value="MBT1706094.1"/>
    <property type="molecule type" value="Genomic_DNA"/>
</dbReference>
<dbReference type="RefSeq" id="WP_254156984.1">
    <property type="nucleotide sequence ID" value="NZ_JAHESD010000082.1"/>
</dbReference>
<name>A0ABS5VYT7_9BACT</name>
<feature type="chain" id="PRO_5046622137" description="Hybrid sensor histidine kinase/response regulator" evidence="1">
    <location>
        <begin position="24"/>
        <end position="256"/>
    </location>
</feature>
<protein>
    <recommendedName>
        <fullName evidence="4">Hybrid sensor histidine kinase/response regulator</fullName>
    </recommendedName>
</protein>
<keyword evidence="1" id="KW-0732">Signal</keyword>
<dbReference type="Proteomes" id="UP000772618">
    <property type="component" value="Unassembled WGS sequence"/>
</dbReference>
<evidence type="ECO:0000256" key="1">
    <source>
        <dbReference type="SAM" id="SignalP"/>
    </source>
</evidence>
<feature type="non-terminal residue" evidence="2">
    <location>
        <position position="256"/>
    </location>
</feature>
<feature type="signal peptide" evidence="1">
    <location>
        <begin position="1"/>
        <end position="23"/>
    </location>
</feature>
<accession>A0ABS5VYT7</accession>
<dbReference type="SUPFAM" id="SSF63829">
    <property type="entry name" value="Calcium-dependent phosphotriesterase"/>
    <property type="match status" value="1"/>
</dbReference>
<proteinExistence type="predicted"/>
<dbReference type="InterPro" id="IPR015943">
    <property type="entry name" value="WD40/YVTN_repeat-like_dom_sf"/>
</dbReference>
<comment type="caution">
    <text evidence="2">The sequence shown here is derived from an EMBL/GenBank/DDBJ whole genome shotgun (WGS) entry which is preliminary data.</text>
</comment>
<reference evidence="2 3" key="1">
    <citation type="submission" date="2021-05" db="EMBL/GenBank/DDBJ databases">
        <title>A Polyphasic approach of four new species of the genus Ohtaekwangia: Ohtaekwangia histidinii sp. nov., Ohtaekwangia cretensis sp. nov., Ohtaekwangia indiensis sp. nov., Ohtaekwangia reichenbachii sp. nov. from diverse environment.</title>
        <authorList>
            <person name="Octaviana S."/>
        </authorList>
    </citation>
    <scope>NUCLEOTIDE SEQUENCE [LARGE SCALE GENOMIC DNA]</scope>
    <source>
        <strain evidence="2 3">PWU20</strain>
    </source>
</reference>
<dbReference type="Gene3D" id="2.130.10.10">
    <property type="entry name" value="YVTN repeat-like/Quinoprotein amine dehydrogenase"/>
    <property type="match status" value="1"/>
</dbReference>
<evidence type="ECO:0000313" key="3">
    <source>
        <dbReference type="Proteomes" id="UP000772618"/>
    </source>
</evidence>
<evidence type="ECO:0008006" key="4">
    <source>
        <dbReference type="Google" id="ProtNLM"/>
    </source>
</evidence>
<dbReference type="Pfam" id="PF07494">
    <property type="entry name" value="Reg_prop"/>
    <property type="match status" value="1"/>
</dbReference>
<dbReference type="InterPro" id="IPR011110">
    <property type="entry name" value="Reg_prop"/>
</dbReference>
<sequence>MKRYLTVLVSLLLFHLIFSSLKAQDRPIKKYTTKNGLGHSIVYRIAQTKDGFLWFSTDNGLTRYDGATFENFTSKDGLGSNFIFGIAETDTALLVSSFGAGIVSYKSSTNIKVNHYNKDVLYPIDIVIHKDQLWVIGRNYQLYIFKNNNFEPVVLDCPLATFFKLLVTSNGELYVAASVGVLRYNELNKRFEALSGTAIQDTFYSIVEWNDNDFIVTREGGVYIFSPEDGSLTLISKGNFYNHSNSLFKDKDGSIW</sequence>
<keyword evidence="3" id="KW-1185">Reference proteome</keyword>